<dbReference type="STRING" id="51670.SAMN04488557_0913"/>
<reference evidence="4" key="1">
    <citation type="submission" date="2016-10" db="EMBL/GenBank/DDBJ databases">
        <authorList>
            <person name="Varghese N."/>
            <person name="Submissions S."/>
        </authorList>
    </citation>
    <scope>NUCLEOTIDE SEQUENCE [LARGE SCALE GENOMIC DNA]</scope>
    <source>
        <strain evidence="4">DSM 1565</strain>
    </source>
</reference>
<dbReference type="RefSeq" id="WP_092864738.1">
    <property type="nucleotide sequence ID" value="NZ_FPCH01000001.1"/>
</dbReference>
<gene>
    <name evidence="3" type="ORF">SAMN04488557_0913</name>
</gene>
<sequence length="332" mass="36757">MASPLGRTSGGSQGPTAESRRVLGLEREAVSLVDRMPELLMEAARIASTVAQGIHGRRRAGPGETFWQFRQYQSGENASLVDWRRSAGSDHLYVREREWEAAHTLYLWPDVSPSMDFKSHLSNVTKRDRALVLALASAELLVRGGERVALLAQTLPTANRNAVTRIAETIIVNAKSDLTQKSLPPNAGLNRFSGLILFSDFLAPVHAIRERLEGYAGNGVGGHLVQVIDPAEETLPYQGRTEFTTPSGAQRWVADRAETLREKYQERFAAHRAELAEMAKRFGWSLLTHHTDRPASEPLLSLLMRLNGSATGYRWMSSSSDAVSTQTKERAR</sequence>
<organism evidence="3 4">
    <name type="scientific">Hyphomicrobium facile</name>
    <dbReference type="NCBI Taxonomy" id="51670"/>
    <lineage>
        <taxon>Bacteria</taxon>
        <taxon>Pseudomonadati</taxon>
        <taxon>Pseudomonadota</taxon>
        <taxon>Alphaproteobacteria</taxon>
        <taxon>Hyphomicrobiales</taxon>
        <taxon>Hyphomicrobiaceae</taxon>
        <taxon>Hyphomicrobium</taxon>
    </lineage>
</organism>
<name>A0A1I7N053_9HYPH</name>
<feature type="coiled-coil region" evidence="1">
    <location>
        <begin position="254"/>
        <end position="281"/>
    </location>
</feature>
<proteinExistence type="predicted"/>
<dbReference type="OrthoDB" id="9794556at2"/>
<keyword evidence="1" id="KW-0175">Coiled coil</keyword>
<dbReference type="PANTHER" id="PTHR33608:SF6">
    <property type="entry name" value="BLL2464 PROTEIN"/>
    <property type="match status" value="1"/>
</dbReference>
<accession>A0A1I7N053</accession>
<evidence type="ECO:0000256" key="1">
    <source>
        <dbReference type="SAM" id="Coils"/>
    </source>
</evidence>
<dbReference type="Proteomes" id="UP000199423">
    <property type="component" value="Unassembled WGS sequence"/>
</dbReference>
<dbReference type="InterPro" id="IPR002881">
    <property type="entry name" value="DUF58"/>
</dbReference>
<dbReference type="AlphaFoldDB" id="A0A1I7N053"/>
<evidence type="ECO:0000313" key="4">
    <source>
        <dbReference type="Proteomes" id="UP000199423"/>
    </source>
</evidence>
<protein>
    <recommendedName>
        <fullName evidence="2">DUF58 domain-containing protein</fullName>
    </recommendedName>
</protein>
<dbReference type="EMBL" id="FPCH01000001">
    <property type="protein sequence ID" value="SFV28049.1"/>
    <property type="molecule type" value="Genomic_DNA"/>
</dbReference>
<keyword evidence="4" id="KW-1185">Reference proteome</keyword>
<dbReference type="PANTHER" id="PTHR33608">
    <property type="entry name" value="BLL2464 PROTEIN"/>
    <property type="match status" value="1"/>
</dbReference>
<dbReference type="Pfam" id="PF01882">
    <property type="entry name" value="DUF58"/>
    <property type="match status" value="1"/>
</dbReference>
<evidence type="ECO:0000259" key="2">
    <source>
        <dbReference type="Pfam" id="PF01882"/>
    </source>
</evidence>
<feature type="domain" description="DUF58" evidence="2">
    <location>
        <begin position="69"/>
        <end position="273"/>
    </location>
</feature>
<evidence type="ECO:0000313" key="3">
    <source>
        <dbReference type="EMBL" id="SFV28049.1"/>
    </source>
</evidence>